<reference evidence="2" key="1">
    <citation type="submission" date="2021-02" db="EMBL/GenBank/DDBJ databases">
        <authorList>
            <person name="Nowell W R."/>
        </authorList>
    </citation>
    <scope>NUCLEOTIDE SEQUENCE</scope>
</reference>
<name>A0A819S0Y0_9BILA</name>
<dbReference type="Proteomes" id="UP000663868">
    <property type="component" value="Unassembled WGS sequence"/>
</dbReference>
<proteinExistence type="predicted"/>
<organism evidence="2 3">
    <name type="scientific">Adineta steineri</name>
    <dbReference type="NCBI Taxonomy" id="433720"/>
    <lineage>
        <taxon>Eukaryota</taxon>
        <taxon>Metazoa</taxon>
        <taxon>Spiralia</taxon>
        <taxon>Gnathifera</taxon>
        <taxon>Rotifera</taxon>
        <taxon>Eurotatoria</taxon>
        <taxon>Bdelloidea</taxon>
        <taxon>Adinetida</taxon>
        <taxon>Adinetidae</taxon>
        <taxon>Adineta</taxon>
    </lineage>
</organism>
<evidence type="ECO:0000313" key="2">
    <source>
        <dbReference type="EMBL" id="CAF4055453.1"/>
    </source>
</evidence>
<keyword evidence="1" id="KW-0472">Membrane</keyword>
<comment type="caution">
    <text evidence="2">The sequence shown here is derived from an EMBL/GenBank/DDBJ whole genome shotgun (WGS) entry which is preliminary data.</text>
</comment>
<gene>
    <name evidence="2" type="ORF">KXQ929_LOCUS31810</name>
</gene>
<dbReference type="EMBL" id="CAJOBB010003725">
    <property type="protein sequence ID" value="CAF4055453.1"/>
    <property type="molecule type" value="Genomic_DNA"/>
</dbReference>
<feature type="transmembrane region" description="Helical" evidence="1">
    <location>
        <begin position="219"/>
        <end position="244"/>
    </location>
</feature>
<evidence type="ECO:0000313" key="3">
    <source>
        <dbReference type="Proteomes" id="UP000663868"/>
    </source>
</evidence>
<protein>
    <submittedName>
        <fullName evidence="2">Uncharacterized protein</fullName>
    </submittedName>
</protein>
<keyword evidence="1" id="KW-1133">Transmembrane helix</keyword>
<accession>A0A819S0Y0</accession>
<evidence type="ECO:0000256" key="1">
    <source>
        <dbReference type="SAM" id="Phobius"/>
    </source>
</evidence>
<dbReference type="AlphaFoldDB" id="A0A819S0Y0"/>
<sequence>MQVYTIDENVSLRVSPNWVGTWSTDTKCDKSTCCCLFDYITTAALEDGTKLRMIGNTEGTGVCAGKAVLFTTFDMPKDFILPYRLVGVYPVNFSLSEDSQVISVISQAGSQCNTIATRLKNGAISVESDVGATINHSYSISINHYYASTAYYSMQFICHILLLVVCVGTFVDCKGGRGGGGRGHGSIRGRARYGGARYSGSHQKESKSCNTDQCQSERAIFGIIFFVGAPSIIFVLIVLCILCCKSDDRTNEKIDQHTNTTKYKGNCESNLQVNKKPLAKPTSVCQKNDINPTISTIPEVIDRTHNPSESIHYNPQLNTIITLEPNK</sequence>
<keyword evidence="1" id="KW-0812">Transmembrane</keyword>